<accession>A0A2N5T0Q7</accession>
<feature type="compositionally biased region" description="Basic and acidic residues" evidence="1">
    <location>
        <begin position="380"/>
        <end position="392"/>
    </location>
</feature>
<feature type="compositionally biased region" description="Polar residues" evidence="1">
    <location>
        <begin position="144"/>
        <end position="155"/>
    </location>
</feature>
<dbReference type="AlphaFoldDB" id="A0A2N5T0Q7"/>
<feature type="compositionally biased region" description="Low complexity" evidence="1">
    <location>
        <begin position="190"/>
        <end position="209"/>
    </location>
</feature>
<feature type="compositionally biased region" description="Polar residues" evidence="1">
    <location>
        <begin position="242"/>
        <end position="251"/>
    </location>
</feature>
<feature type="compositionally biased region" description="Low complexity" evidence="1">
    <location>
        <begin position="688"/>
        <end position="707"/>
    </location>
</feature>
<feature type="compositionally biased region" description="Polar residues" evidence="1">
    <location>
        <begin position="36"/>
        <end position="92"/>
    </location>
</feature>
<feature type="compositionally biased region" description="Low complexity" evidence="1">
    <location>
        <begin position="751"/>
        <end position="770"/>
    </location>
</feature>
<keyword evidence="2" id="KW-0812">Transmembrane</keyword>
<dbReference type="STRING" id="200324.A0A2N5T0Q7"/>
<evidence type="ECO:0000313" key="4">
    <source>
        <dbReference type="Proteomes" id="UP000235388"/>
    </source>
</evidence>
<dbReference type="OrthoDB" id="2519167at2759"/>
<proteinExistence type="predicted"/>
<reference evidence="3 4" key="1">
    <citation type="submission" date="2017-11" db="EMBL/GenBank/DDBJ databases">
        <title>De novo assembly and phasing of dikaryotic genomes from two isolates of Puccinia coronata f. sp. avenae, the causal agent of oat crown rust.</title>
        <authorList>
            <person name="Miller M.E."/>
            <person name="Zhang Y."/>
            <person name="Omidvar V."/>
            <person name="Sperschneider J."/>
            <person name="Schwessinger B."/>
            <person name="Raley C."/>
            <person name="Palmer J.M."/>
            <person name="Garnica D."/>
            <person name="Upadhyaya N."/>
            <person name="Rathjen J."/>
            <person name="Taylor J.M."/>
            <person name="Park R.F."/>
            <person name="Dodds P.N."/>
            <person name="Hirsch C.D."/>
            <person name="Kianian S.F."/>
            <person name="Figueroa M."/>
        </authorList>
    </citation>
    <scope>NUCLEOTIDE SEQUENCE [LARGE SCALE GENOMIC DNA]</scope>
    <source>
        <strain evidence="3">12NC29</strain>
    </source>
</reference>
<name>A0A2N5T0Q7_9BASI</name>
<feature type="compositionally biased region" description="Basic and acidic residues" evidence="1">
    <location>
        <begin position="615"/>
        <end position="636"/>
    </location>
</feature>
<feature type="compositionally biased region" description="Basic residues" evidence="1">
    <location>
        <begin position="658"/>
        <end position="670"/>
    </location>
</feature>
<comment type="caution">
    <text evidence="3">The sequence shown here is derived from an EMBL/GenBank/DDBJ whole genome shotgun (WGS) entry which is preliminary data.</text>
</comment>
<feature type="transmembrane region" description="Helical" evidence="2">
    <location>
        <begin position="267"/>
        <end position="284"/>
    </location>
</feature>
<organism evidence="3 4">
    <name type="scientific">Puccinia coronata f. sp. avenae</name>
    <dbReference type="NCBI Taxonomy" id="200324"/>
    <lineage>
        <taxon>Eukaryota</taxon>
        <taxon>Fungi</taxon>
        <taxon>Dikarya</taxon>
        <taxon>Basidiomycota</taxon>
        <taxon>Pucciniomycotina</taxon>
        <taxon>Pucciniomycetes</taxon>
        <taxon>Pucciniales</taxon>
        <taxon>Pucciniaceae</taxon>
        <taxon>Puccinia</taxon>
    </lineage>
</organism>
<keyword evidence="2" id="KW-0472">Membrane</keyword>
<feature type="region of interest" description="Disordered" evidence="1">
    <location>
        <begin position="368"/>
        <end position="404"/>
    </location>
</feature>
<evidence type="ECO:0000313" key="3">
    <source>
        <dbReference type="EMBL" id="PLW19083.1"/>
    </source>
</evidence>
<feature type="compositionally biased region" description="Low complexity" evidence="1">
    <location>
        <begin position="216"/>
        <end position="227"/>
    </location>
</feature>
<feature type="region of interest" description="Disordered" evidence="1">
    <location>
        <begin position="143"/>
        <end position="257"/>
    </location>
</feature>
<sequence>MSSSSHSNRDEQQPTIAYQFPDPTNPEHFRPPINSLVESANSEVSSRMSTSGETDTDWSILSLQNHVVEPSSRNGSQQDQPASNNPDPSASNDHQDAPPATTEAAGPQAIPDSPKFKCQDWIDKLPSTDHELGISMTLDHATHASGNLSQGAPSTSDEDPLDPTIDPNEILHSSIYTSELGPGDRPSVDSPNPAAASTTSIASAPTNPTQNENAPSSFSGHSSSRPSARALDPPATPPREPSTGTPQSSVAQAPPIKKSSRYPSTPLLLLLFVIVTVLPLLYWQNDLKQFFAQKSPLGMFTYGANPAQSLSQGANRLGHERLVFEYPQPDNGDIIAEARSFLALSSPARLISRDPSPEPNQVIAVDSPHIHYSPPASDTQPKKIPVDPHPQDSPENATDSRLIDDSFVTRRDEIALEDRIMDVNQTRPSPTDDHIPQSNPIFAILCVALVAYIFYRLFQQEPEPLNAEELISGLDSGTLKDCPRSTQRLQASLTHISMDEEELKKLSNKLKANLRAGKSLPHVRAVNSLPQVKMGLLAWAEGALGNKKESRERWTGFWNAIHPSDTQSDTKHTDTKSQPPPLPSQDLLLSFVKHLGAAFQDANHAGSSTTTGKPPKPDPDASTRRRSVARPEEKPAGLKAKSGSPEDATPRGPDPVAKRGRKSAPGRKTARHAEPSGSTVVIKQEPQADSGPAQASDDSDASDASGASDDDGNRSDQTYRPPSSRTKKPAAAPSQPRRTSARLSLPPASGPRRSTSASTVSPSSSSPASRTRAKARRTDHTS</sequence>
<keyword evidence="2" id="KW-1133">Transmembrane helix</keyword>
<evidence type="ECO:0000256" key="1">
    <source>
        <dbReference type="SAM" id="MobiDB-lite"/>
    </source>
</evidence>
<dbReference type="EMBL" id="PGCJ01000819">
    <property type="protein sequence ID" value="PLW19083.1"/>
    <property type="molecule type" value="Genomic_DNA"/>
</dbReference>
<protein>
    <submittedName>
        <fullName evidence="3">Uncharacterized protein</fullName>
    </submittedName>
</protein>
<feature type="region of interest" description="Disordered" evidence="1">
    <location>
        <begin position="1"/>
        <end position="120"/>
    </location>
</feature>
<dbReference type="PANTHER" id="PTHR48125">
    <property type="entry name" value="LP07818P1"/>
    <property type="match status" value="1"/>
</dbReference>
<dbReference type="Proteomes" id="UP000235388">
    <property type="component" value="Unassembled WGS sequence"/>
</dbReference>
<dbReference type="PANTHER" id="PTHR48125:SF12">
    <property type="entry name" value="AT HOOK TRANSCRIPTION FACTOR FAMILY-RELATED"/>
    <property type="match status" value="1"/>
</dbReference>
<evidence type="ECO:0000256" key="2">
    <source>
        <dbReference type="SAM" id="Phobius"/>
    </source>
</evidence>
<keyword evidence="4" id="KW-1185">Reference proteome</keyword>
<gene>
    <name evidence="3" type="ORF">PCANC_08306</name>
</gene>
<feature type="compositionally biased region" description="Polar residues" evidence="1">
    <location>
        <begin position="715"/>
        <end position="724"/>
    </location>
</feature>
<feature type="region of interest" description="Disordered" evidence="1">
    <location>
        <begin position="603"/>
        <end position="782"/>
    </location>
</feature>
<feature type="region of interest" description="Disordered" evidence="1">
    <location>
        <begin position="560"/>
        <end position="585"/>
    </location>
</feature>